<evidence type="ECO:0000313" key="12">
    <source>
        <dbReference type="Proteomes" id="UP000664991"/>
    </source>
</evidence>
<comment type="function">
    <text evidence="8">Component of the MICOS complex, a large protein complex of the mitochondrial inner membrane that plays crucial roles in the maintenance of crista junctions, inner membrane architecture, and formation of contact sites to the outer membrane.</text>
</comment>
<comment type="similarity">
    <text evidence="2 8">Belongs to the MICOS complex subunit Mic60 family.</text>
</comment>
<evidence type="ECO:0000256" key="2">
    <source>
        <dbReference type="ARBA" id="ARBA00010877"/>
    </source>
</evidence>
<evidence type="ECO:0000256" key="8">
    <source>
        <dbReference type="RuleBase" id="RU363000"/>
    </source>
</evidence>
<dbReference type="Pfam" id="PF03134">
    <property type="entry name" value="TB2_DP1_HVA22"/>
    <property type="match status" value="1"/>
</dbReference>
<feature type="region of interest" description="Disordered" evidence="10">
    <location>
        <begin position="660"/>
        <end position="694"/>
    </location>
</feature>
<keyword evidence="4 8" id="KW-0999">Mitochondrion inner membrane</keyword>
<evidence type="ECO:0000256" key="4">
    <source>
        <dbReference type="ARBA" id="ARBA00022792"/>
    </source>
</evidence>
<evidence type="ECO:0000256" key="5">
    <source>
        <dbReference type="ARBA" id="ARBA00022989"/>
    </source>
</evidence>
<dbReference type="InterPro" id="IPR004345">
    <property type="entry name" value="TB2_DP1_HVA22"/>
</dbReference>
<comment type="subunit">
    <text evidence="8">Component of the mitochondrial contact site and cristae organizing system (MICOS) complex.</text>
</comment>
<evidence type="ECO:0000256" key="9">
    <source>
        <dbReference type="SAM" id="Coils"/>
    </source>
</evidence>
<dbReference type="AlphaFoldDB" id="A0A836D7A8"/>
<gene>
    <name evidence="11" type="ORF">JEQ12_013876</name>
</gene>
<dbReference type="PANTHER" id="PTHR15415:SF7">
    <property type="entry name" value="MICOS COMPLEX SUBUNIT MIC60"/>
    <property type="match status" value="1"/>
</dbReference>
<dbReference type="PANTHER" id="PTHR15415">
    <property type="entry name" value="MITOFILIN"/>
    <property type="match status" value="1"/>
</dbReference>
<evidence type="ECO:0000256" key="1">
    <source>
        <dbReference type="ARBA" id="ARBA00008573"/>
    </source>
</evidence>
<keyword evidence="6 8" id="KW-0496">Mitochondrion</keyword>
<evidence type="ECO:0000256" key="7">
    <source>
        <dbReference type="ARBA" id="ARBA00023136"/>
    </source>
</evidence>
<dbReference type="Pfam" id="PF09731">
    <property type="entry name" value="Mitofilin"/>
    <property type="match status" value="1"/>
</dbReference>
<feature type="coiled-coil region" evidence="9">
    <location>
        <begin position="890"/>
        <end position="934"/>
    </location>
</feature>
<feature type="transmembrane region" description="Helical" evidence="8">
    <location>
        <begin position="166"/>
        <end position="192"/>
    </location>
</feature>
<reference evidence="11 12" key="1">
    <citation type="submission" date="2020-12" db="EMBL/GenBank/DDBJ databases">
        <title>De novo assembly of Tibetan sheep genome.</title>
        <authorList>
            <person name="Li X."/>
        </authorList>
    </citation>
    <scope>NUCLEOTIDE SEQUENCE [LARGE SCALE GENOMIC DNA]</scope>
    <source>
        <tissue evidence="11">Heart</tissue>
    </source>
</reference>
<name>A0A836D7A8_SHEEP</name>
<evidence type="ECO:0000256" key="6">
    <source>
        <dbReference type="ARBA" id="ARBA00023128"/>
    </source>
</evidence>
<accession>A0A836D7A8</accession>
<dbReference type="GO" id="GO:0042407">
    <property type="term" value="P:cristae formation"/>
    <property type="evidence" value="ECO:0007669"/>
    <property type="project" value="TreeGrafter"/>
</dbReference>
<dbReference type="GO" id="GO:0061617">
    <property type="term" value="C:MICOS complex"/>
    <property type="evidence" value="ECO:0007669"/>
    <property type="project" value="TreeGrafter"/>
</dbReference>
<keyword evidence="7 8" id="KW-0472">Membrane</keyword>
<dbReference type="InterPro" id="IPR019133">
    <property type="entry name" value="MIC60"/>
</dbReference>
<comment type="subcellular location">
    <subcellularLocation>
        <location evidence="8">Mitochondrion inner membrane</location>
        <topology evidence="8">Single-pass membrane protein</topology>
    </subcellularLocation>
</comment>
<dbReference type="EMBL" id="JAEMGP010000003">
    <property type="protein sequence ID" value="KAG5211447.1"/>
    <property type="molecule type" value="Genomic_DNA"/>
</dbReference>
<feature type="coiled-coil region" evidence="9">
    <location>
        <begin position="992"/>
        <end position="1022"/>
    </location>
</feature>
<evidence type="ECO:0000313" key="11">
    <source>
        <dbReference type="EMBL" id="KAG5211447.1"/>
    </source>
</evidence>
<organism evidence="11 12">
    <name type="scientific">Ovis aries</name>
    <name type="common">Sheep</name>
    <dbReference type="NCBI Taxonomy" id="9940"/>
    <lineage>
        <taxon>Eukaryota</taxon>
        <taxon>Metazoa</taxon>
        <taxon>Chordata</taxon>
        <taxon>Craniata</taxon>
        <taxon>Vertebrata</taxon>
        <taxon>Euteleostomi</taxon>
        <taxon>Mammalia</taxon>
        <taxon>Eutheria</taxon>
        <taxon>Laurasiatheria</taxon>
        <taxon>Artiodactyla</taxon>
        <taxon>Ruminantia</taxon>
        <taxon>Pecora</taxon>
        <taxon>Bovidae</taxon>
        <taxon>Caprinae</taxon>
        <taxon>Ovis</taxon>
    </lineage>
</organism>
<feature type="compositionally biased region" description="Basic and acidic residues" evidence="10">
    <location>
        <begin position="660"/>
        <end position="673"/>
    </location>
</feature>
<evidence type="ECO:0000256" key="10">
    <source>
        <dbReference type="SAM" id="MobiDB-lite"/>
    </source>
</evidence>
<proteinExistence type="inferred from homology"/>
<keyword evidence="5 8" id="KW-1133">Transmembrane helix</keyword>
<protein>
    <recommendedName>
        <fullName evidence="8">MICOS complex subunit MIC60</fullName>
    </recommendedName>
    <alternativeName>
        <fullName evidence="8">Mitofilin</fullName>
    </alternativeName>
</protein>
<comment type="similarity">
    <text evidence="1">Belongs to the DP1 family.</text>
</comment>
<feature type="region of interest" description="Disordered" evidence="10">
    <location>
        <begin position="607"/>
        <end position="634"/>
    </location>
</feature>
<keyword evidence="9" id="KW-0175">Coiled coil</keyword>
<keyword evidence="3 8" id="KW-0812">Transmembrane</keyword>
<feature type="coiled-coil region" evidence="9">
    <location>
        <begin position="773"/>
        <end position="807"/>
    </location>
</feature>
<comment type="caution">
    <text evidence="11">The sequence shown here is derived from an EMBL/GenBank/DDBJ whole genome shotgun (WGS) entry which is preliminary data.</text>
</comment>
<sequence>MQACFCRGLLKGSCSTAESVIWGLVVLMVIHFNELNRMNKHLMFIRVSFEAYNHLIRQAFWALARQPCCRQPLFFQERPFRRSQWVNRSRSPRGGTHGNQSPAGLLCHGNLELCAQPEKLPSLGLWITTVSKAVPYTAWLIFGTLYPAYYSYKAVKSKDIKEYVKWMMYWIIFALFTTAETFTDIFLCWFPFYYELKIAFVAWLLSPYTKGSSLLYRKFVHPTLSSKEKEIDDCLVQAKDRSYDALVHFGKRGLNVAATAAVMAASKLSPDAPGSQISSSPGLKSRITSSLNLSLVLGTISARDKVPYRSDSGASACRISPPSGEMAPLLLRAPLHRALGGPAASTASLRCPGVLLRALAAQVRGITDDAPSPQCVPAAPPAGPGKWMGGHCGRSPASAAQRDQGGSAIAQDTFFEAEAETDGQENSGSRHKPRATHSKTFRIVNGHSVVEGDVNEGGVKAWGPHQVQNPLAFSDEEEEDLLDFMYKFKAPRKTEFPLEGKRNGYEPNCLCGKFVLRPLRPCRRYSASGSSRLSASKIAGAGILFVGGGIGGTILYAKWDSHFRKNVEKTIPYSDKLFEMVLGSPPYTVPLPKKPIESGPLKISSVSEVMKESKQPASPPQKQKGDTSASTTAPTEAAQIISAAGDTLSVPAPVVQHEELIKTDHPETGEGKPKPATSEEASSTSVRERPPEEVAARLAQQEKQEQVKIESLAKSLEDALSQTACITQQAIVAQNAAVQAVTAHANILKAAMDDSEIAGDKKSAQWRTVEGALKERRKAVDEAADALLKAKEELEKMKSVIENAKKEEVAGAKSHITAAEGKLHNMIVDLDNVVQKVQAAQSEAKVVSQYHELVVQARDDFKRELDSITPEVLPGWKGMSISDLADKLSADDLNALIAHAHRRIDQLNRALAEQKATEKQHIALALEKQKLEEKRAFDSAVAKALEHHRSEIQAEQDRKVEEVRDAMENEMRTQLRRQAAAHTDHLRDVLRVQEQELKYEFEQDLSEKLAEQELQFRRLSQEQVDNFTLDINTAYARLRGIEQAVQSHAVAEEEARKVHQLWLSVEALRYRMKTASADLPTVPLGSAVEAIRASCSDSEFAQALTAALPPESLTRGVYSEETLRVRFYAVQKLARRVAMIDETRNSLYQYFLSYIQSLLLFPPQQLKPPAELCPEDADTFTLLSYASYCLEHGDLELAAKFVNQLKGESRRAAQGWLKEARVTLETRQIVEILTAYASAVGIGTTQVQQQEGLGRVL</sequence>
<evidence type="ECO:0000256" key="3">
    <source>
        <dbReference type="ARBA" id="ARBA00022692"/>
    </source>
</evidence>
<dbReference type="Proteomes" id="UP000664991">
    <property type="component" value="Unassembled WGS sequence"/>
</dbReference>